<proteinExistence type="predicted"/>
<name>A0A1H8HG33_9RHOB</name>
<organism evidence="1 2">
    <name type="scientific">Pseudorhodobacter antarcticus</name>
    <dbReference type="NCBI Taxonomy" id="1077947"/>
    <lineage>
        <taxon>Bacteria</taxon>
        <taxon>Pseudomonadati</taxon>
        <taxon>Pseudomonadota</taxon>
        <taxon>Alphaproteobacteria</taxon>
        <taxon>Rhodobacterales</taxon>
        <taxon>Paracoccaceae</taxon>
        <taxon>Pseudorhodobacter</taxon>
    </lineage>
</organism>
<dbReference type="Proteomes" id="UP000183002">
    <property type="component" value="Unassembled WGS sequence"/>
</dbReference>
<protein>
    <submittedName>
        <fullName evidence="1">Transposase</fullName>
    </submittedName>
</protein>
<dbReference type="AlphaFoldDB" id="A0A1H8HG33"/>
<dbReference type="EMBL" id="FOCO01000017">
    <property type="protein sequence ID" value="SEN54959.1"/>
    <property type="molecule type" value="Genomic_DNA"/>
</dbReference>
<accession>A0A1H8HG33</accession>
<keyword evidence="2" id="KW-1185">Reference proteome</keyword>
<evidence type="ECO:0000313" key="2">
    <source>
        <dbReference type="Proteomes" id="UP000183002"/>
    </source>
</evidence>
<sequence>MPDDTIGIDISKATLDIHRLSDGKMMSFSNCPAGFKALSKFCAQTTVTR</sequence>
<feature type="non-terminal residue" evidence="1">
    <location>
        <position position="49"/>
    </location>
</feature>
<evidence type="ECO:0000313" key="1">
    <source>
        <dbReference type="EMBL" id="SEN54959.1"/>
    </source>
</evidence>
<reference evidence="1 2" key="1">
    <citation type="submission" date="2016-10" db="EMBL/GenBank/DDBJ databases">
        <authorList>
            <person name="de Groot N.N."/>
        </authorList>
    </citation>
    <scope>NUCLEOTIDE SEQUENCE [LARGE SCALE GENOMIC DNA]</scope>
    <source>
        <strain evidence="1 2">CGMCC 1.10836</strain>
    </source>
</reference>
<gene>
    <name evidence="1" type="ORF">SAMN05216227_10171</name>
</gene>